<dbReference type="PROSITE" id="PS00687">
    <property type="entry name" value="ALDEHYDE_DEHYDR_GLU"/>
    <property type="match status" value="1"/>
</dbReference>
<keyword evidence="8" id="KW-1185">Reference proteome</keyword>
<dbReference type="FunFam" id="3.40.605.10:FF:000026">
    <property type="entry name" value="Aldehyde dehydrogenase, putative"/>
    <property type="match status" value="1"/>
</dbReference>
<reference evidence="8" key="1">
    <citation type="submission" date="2016-10" db="EMBL/GenBank/DDBJ databases">
        <authorList>
            <person name="Varghese N."/>
            <person name="Submissions S."/>
        </authorList>
    </citation>
    <scope>NUCLEOTIDE SEQUENCE [LARGE SCALE GENOMIC DNA]</scope>
    <source>
        <strain evidence="8">DSM 26894</strain>
    </source>
</reference>
<feature type="active site" evidence="4">
    <location>
        <position position="250"/>
    </location>
</feature>
<evidence type="ECO:0000256" key="3">
    <source>
        <dbReference type="ARBA" id="ARBA00023097"/>
    </source>
</evidence>
<evidence type="ECO:0000256" key="4">
    <source>
        <dbReference type="PROSITE-ProRule" id="PRU10007"/>
    </source>
</evidence>
<dbReference type="STRING" id="311180.SAMN04488050_11196"/>
<dbReference type="OrthoDB" id="7827050at2"/>
<dbReference type="FunFam" id="3.40.309.10:FF:000012">
    <property type="entry name" value="Betaine aldehyde dehydrogenase"/>
    <property type="match status" value="1"/>
</dbReference>
<dbReference type="InterPro" id="IPR016161">
    <property type="entry name" value="Ald_DH/histidinol_DH"/>
</dbReference>
<accession>A0A1I6VHV5</accession>
<evidence type="ECO:0000313" key="8">
    <source>
        <dbReference type="Proteomes" id="UP000199392"/>
    </source>
</evidence>
<dbReference type="GO" id="GO:0016620">
    <property type="term" value="F:oxidoreductase activity, acting on the aldehyde or oxo group of donors, NAD or NADP as acceptor"/>
    <property type="evidence" value="ECO:0007669"/>
    <property type="project" value="InterPro"/>
</dbReference>
<keyword evidence="2 5" id="KW-0560">Oxidoreductase</keyword>
<keyword evidence="3" id="KW-0558">Oxidation</keyword>
<dbReference type="SUPFAM" id="SSF53720">
    <property type="entry name" value="ALDH-like"/>
    <property type="match status" value="1"/>
</dbReference>
<organism evidence="7 8">
    <name type="scientific">Alloyangia pacifica</name>
    <dbReference type="NCBI Taxonomy" id="311180"/>
    <lineage>
        <taxon>Bacteria</taxon>
        <taxon>Pseudomonadati</taxon>
        <taxon>Pseudomonadota</taxon>
        <taxon>Alphaproteobacteria</taxon>
        <taxon>Rhodobacterales</taxon>
        <taxon>Roseobacteraceae</taxon>
        <taxon>Alloyangia</taxon>
    </lineage>
</organism>
<dbReference type="Gene3D" id="3.40.309.10">
    <property type="entry name" value="Aldehyde Dehydrogenase, Chain A, domain 2"/>
    <property type="match status" value="1"/>
</dbReference>
<dbReference type="FunFam" id="3.40.605.10:FF:000007">
    <property type="entry name" value="NAD/NADP-dependent betaine aldehyde dehydrogenase"/>
    <property type="match status" value="1"/>
</dbReference>
<dbReference type="AlphaFoldDB" id="A0A1I6VHV5"/>
<feature type="domain" description="Aldehyde dehydrogenase" evidence="6">
    <location>
        <begin position="19"/>
        <end position="477"/>
    </location>
</feature>
<evidence type="ECO:0000259" key="6">
    <source>
        <dbReference type="Pfam" id="PF00171"/>
    </source>
</evidence>
<dbReference type="Gene3D" id="3.40.605.10">
    <property type="entry name" value="Aldehyde Dehydrogenase, Chain A, domain 1"/>
    <property type="match status" value="1"/>
</dbReference>
<dbReference type="PANTHER" id="PTHR11699">
    <property type="entry name" value="ALDEHYDE DEHYDROGENASE-RELATED"/>
    <property type="match status" value="1"/>
</dbReference>
<dbReference type="InterPro" id="IPR016162">
    <property type="entry name" value="Ald_DH_N"/>
</dbReference>
<evidence type="ECO:0000256" key="2">
    <source>
        <dbReference type="ARBA" id="ARBA00023002"/>
    </source>
</evidence>
<dbReference type="EMBL" id="FOZW01000011">
    <property type="protein sequence ID" value="SFT13211.1"/>
    <property type="molecule type" value="Genomic_DNA"/>
</dbReference>
<dbReference type="Pfam" id="PF00171">
    <property type="entry name" value="Aldedh"/>
    <property type="match status" value="1"/>
</dbReference>
<name>A0A1I6VHV5_9RHOB</name>
<dbReference type="InterPro" id="IPR029510">
    <property type="entry name" value="Ald_DH_CS_GLU"/>
</dbReference>
<gene>
    <name evidence="7" type="ORF">SAMN04488050_11196</name>
</gene>
<comment type="similarity">
    <text evidence="1 5">Belongs to the aldehyde dehydrogenase family.</text>
</comment>
<dbReference type="CDD" id="cd07114">
    <property type="entry name" value="ALDH_DhaS"/>
    <property type="match status" value="1"/>
</dbReference>
<evidence type="ECO:0000313" key="7">
    <source>
        <dbReference type="EMBL" id="SFT13211.1"/>
    </source>
</evidence>
<evidence type="ECO:0000256" key="1">
    <source>
        <dbReference type="ARBA" id="ARBA00009986"/>
    </source>
</evidence>
<proteinExistence type="inferred from homology"/>
<dbReference type="Proteomes" id="UP000199392">
    <property type="component" value="Unassembled WGS sequence"/>
</dbReference>
<protein>
    <submittedName>
        <fullName evidence="7">Aldehyde dehydrogenase (NAD+)</fullName>
    </submittedName>
</protein>
<sequence length="491" mass="52129">MQDYTNFIDGARLAPTTGQYLETENPYTTKTWARIARSGPEDVDRAVAAAKAAFTTGAWSRLTAPQRGALLRRFAELIVENAEELARIEVTDNGKPLSEMLPQVKKIADWLIYYAGLADKIAGATLATDKPGFMAHTLKEPLGIIAMITPWNSPLMLLTWKLAPALAAGNVAVVKPSEYTSVSALRYAELASEAGFPPGVINVVTGLGQEVGTALTAHPDVAKVAFTGGGAGGRAVYRAASDRLVPVTLELGGKSPNIVFEDADIDMAIKGIVSGIFASGGQSCVAGSRALIQRPLLDKMLPRMAQLAGKIRLGDPMSPETDIGPVATRPQFERIQQCIAWAKEDGATLLCGGAPVPDPAGGPALFVAPTIFTDVRSNMRIAQEEVFGPVLSVIPFDTEEEALEIANDTPFGLGAGIWTRDLRRAMVLSRGIKAGTVWVNAYKGVSQTAPFGGFKESGIGREGGAAMIDAYLQTKTVWLNLTDSVPYAFPQ</sequence>
<dbReference type="InterPro" id="IPR015590">
    <property type="entry name" value="Aldehyde_DH_dom"/>
</dbReference>
<dbReference type="InterPro" id="IPR016160">
    <property type="entry name" value="Ald_DH_CS_CYS"/>
</dbReference>
<dbReference type="InterPro" id="IPR016163">
    <property type="entry name" value="Ald_DH_C"/>
</dbReference>
<evidence type="ECO:0000256" key="5">
    <source>
        <dbReference type="RuleBase" id="RU003345"/>
    </source>
</evidence>
<dbReference type="PROSITE" id="PS00070">
    <property type="entry name" value="ALDEHYDE_DEHYDR_CYS"/>
    <property type="match status" value="1"/>
</dbReference>
<dbReference type="RefSeq" id="WP_092428191.1">
    <property type="nucleotide sequence ID" value="NZ_FNCL01000011.1"/>
</dbReference>